<evidence type="ECO:0000313" key="1">
    <source>
        <dbReference type="EMBL" id="KAG0271728.1"/>
    </source>
</evidence>
<reference evidence="1" key="1">
    <citation type="journal article" date="2020" name="Fungal Divers.">
        <title>Resolving the Mortierellaceae phylogeny through synthesis of multi-gene phylogenetics and phylogenomics.</title>
        <authorList>
            <person name="Vandepol N."/>
            <person name="Liber J."/>
            <person name="Desiro A."/>
            <person name="Na H."/>
            <person name="Kennedy M."/>
            <person name="Barry K."/>
            <person name="Grigoriev I.V."/>
            <person name="Miller A.N."/>
            <person name="O'Donnell K."/>
            <person name="Stajich J.E."/>
            <person name="Bonito G."/>
        </authorList>
    </citation>
    <scope>NUCLEOTIDE SEQUENCE</scope>
    <source>
        <strain evidence="1">NRRL 28262</strain>
    </source>
</reference>
<keyword evidence="2" id="KW-1185">Reference proteome</keyword>
<organism evidence="1 2">
    <name type="scientific">Linnemannia exigua</name>
    <dbReference type="NCBI Taxonomy" id="604196"/>
    <lineage>
        <taxon>Eukaryota</taxon>
        <taxon>Fungi</taxon>
        <taxon>Fungi incertae sedis</taxon>
        <taxon>Mucoromycota</taxon>
        <taxon>Mortierellomycotina</taxon>
        <taxon>Mortierellomycetes</taxon>
        <taxon>Mortierellales</taxon>
        <taxon>Mortierellaceae</taxon>
        <taxon>Linnemannia</taxon>
    </lineage>
</organism>
<dbReference type="EMBL" id="JAAAIL010001075">
    <property type="protein sequence ID" value="KAG0271728.1"/>
    <property type="molecule type" value="Genomic_DNA"/>
</dbReference>
<comment type="caution">
    <text evidence="1">The sequence shown here is derived from an EMBL/GenBank/DDBJ whole genome shotgun (WGS) entry which is preliminary data.</text>
</comment>
<evidence type="ECO:0000313" key="2">
    <source>
        <dbReference type="Proteomes" id="UP001194580"/>
    </source>
</evidence>
<proteinExistence type="predicted"/>
<dbReference type="Proteomes" id="UP001194580">
    <property type="component" value="Unassembled WGS sequence"/>
</dbReference>
<dbReference type="AlphaFoldDB" id="A0AAD4D8L5"/>
<name>A0AAD4D8L5_9FUNG</name>
<gene>
    <name evidence="1" type="ORF">BGZ95_000420</name>
</gene>
<sequence length="114" mass="13027">MGVNDVWPLLRKKGPVLDSKDKVSLASTISKIRTDVCSTHKTPIRYYYSNPTDLNSAHEELERWLLKIGDKDKVRFYVDGLPAVEKKQRPPTTTKLVRRLYSRLMPLSPSSNVA</sequence>
<protein>
    <submittedName>
        <fullName evidence="1">Uncharacterized protein</fullName>
    </submittedName>
</protein>
<accession>A0AAD4D8L5</accession>